<evidence type="ECO:0000256" key="1">
    <source>
        <dbReference type="SAM" id="Phobius"/>
    </source>
</evidence>
<dbReference type="Gene3D" id="2.60.40.1180">
    <property type="entry name" value="Golgi alpha-mannosidase II"/>
    <property type="match status" value="1"/>
</dbReference>
<proteinExistence type="predicted"/>
<sequence length="749" mass="82417">RINLGIRRRLAPLLQKNRRKMELINFLLFSFPGSPILYYGDELGMGDNYHLGDRNGVRTPMQWSPDRNAGFSRANPQSLFLPVIIDPEYHYEVVNAETAERNPSSFLWWMRRLIAVYKTLPALGAGTLTFIHTGNPKVLGFLRTHGEARLLAVANLSRHAQAAQLDLGELAGFTPVEVFGRTRFPAIRQEPYALTLGPHDHFWLQLESGPAAPAASGLQVSLPLTVDPENGLHQPGNATVLESALLPAALARTAPRGSQPAAFHQLRILDGLALKTQEPGATLFLVEDVQAQSPPGLHQLLVSVVGERQAEAFSAQMPGAVLARLDGRGGQAILVDGFDDPEAVAGLAVLLGSSRKHHGQDARFLVQPHAPKSRLGPLAQPPSQIRRIRATPHTVSYSLDNAAFLKVYRHPEEGKHPEPELLTLLHAAGFPGVPRLLASLAYQPPSGEDMVLAVAMEYVQNAEKGRAFVLDGVERYLEQVLASGATPLPPLPADYFTPPPLSEDQRDLIGAYTLEFFRRLGQRTAAFHKIMAGIARPAFVPEPETQSSLRSLYQSMRNLTNRAAETLDAAAPARPLPTGLLLRHFAKLLTMEPQGQRIRLHGDFRLDNILHLGKDFMLVDFDGDVRAPVGERSLKRSALRDVAGMIASIGLTAEQALRRHLERNPADRAALPPWLSLWRRTSLLTYLNAYLEAAGGQPFLPADLAMARRLLLVFLLEHSLQALIRALEEKPEDVLILLDTMDFILARFA</sequence>
<feature type="domain" description="Glycosyl hydrolase family 13 catalytic" evidence="2">
    <location>
        <begin position="13"/>
        <end position="123"/>
    </location>
</feature>
<gene>
    <name evidence="5" type="ORF">B193_3460</name>
</gene>
<organism evidence="5 6">
    <name type="scientific">Solidesulfovibrio magneticus str. Maddingley MBC34</name>
    <dbReference type="NCBI Taxonomy" id="1206767"/>
    <lineage>
        <taxon>Bacteria</taxon>
        <taxon>Pseudomonadati</taxon>
        <taxon>Thermodesulfobacteriota</taxon>
        <taxon>Desulfovibrionia</taxon>
        <taxon>Desulfovibrionales</taxon>
        <taxon>Desulfovibrionaceae</taxon>
        <taxon>Solidesulfovibrio</taxon>
    </lineage>
</organism>
<dbReference type="SUPFAM" id="SSF51011">
    <property type="entry name" value="Glycosyl hydrolase domain"/>
    <property type="match status" value="1"/>
</dbReference>
<dbReference type="PANTHER" id="PTHR10357">
    <property type="entry name" value="ALPHA-AMYLASE FAMILY MEMBER"/>
    <property type="match status" value="1"/>
</dbReference>
<evidence type="ECO:0000259" key="3">
    <source>
        <dbReference type="Pfam" id="PF01636"/>
    </source>
</evidence>
<dbReference type="InterPro" id="IPR017853">
    <property type="entry name" value="GH"/>
</dbReference>
<keyword evidence="1" id="KW-0812">Transmembrane</keyword>
<dbReference type="AlphaFoldDB" id="K6G9T1"/>
<keyword evidence="1" id="KW-0472">Membrane</keyword>
<dbReference type="InterPro" id="IPR002575">
    <property type="entry name" value="Aminoglycoside_PTrfase"/>
</dbReference>
<name>K6G9T1_9BACT</name>
<dbReference type="InterPro" id="IPR032091">
    <property type="entry name" value="Malt_amylase-like_C"/>
</dbReference>
<dbReference type="InterPro" id="IPR006047">
    <property type="entry name" value="GH13_cat_dom"/>
</dbReference>
<evidence type="ECO:0000259" key="4">
    <source>
        <dbReference type="Pfam" id="PF16657"/>
    </source>
</evidence>
<dbReference type="Gene3D" id="3.90.1200.10">
    <property type="match status" value="1"/>
</dbReference>
<dbReference type="Pfam" id="PF00128">
    <property type="entry name" value="Alpha-amylase"/>
    <property type="match status" value="1"/>
</dbReference>
<keyword evidence="1" id="KW-1133">Transmembrane helix</keyword>
<dbReference type="GO" id="GO:0005975">
    <property type="term" value="P:carbohydrate metabolic process"/>
    <property type="evidence" value="ECO:0007669"/>
    <property type="project" value="InterPro"/>
</dbReference>
<dbReference type="InterPro" id="IPR013780">
    <property type="entry name" value="Glyco_hydro_b"/>
</dbReference>
<protein>
    <submittedName>
        <fullName evidence="5">Uncharacterized protein</fullName>
    </submittedName>
</protein>
<feature type="non-terminal residue" evidence="5">
    <location>
        <position position="1"/>
    </location>
</feature>
<dbReference type="InterPro" id="IPR011009">
    <property type="entry name" value="Kinase-like_dom_sf"/>
</dbReference>
<dbReference type="EMBL" id="ALAO01000333">
    <property type="protein sequence ID" value="EKO37854.1"/>
    <property type="molecule type" value="Genomic_DNA"/>
</dbReference>
<accession>K6G9T1</accession>
<evidence type="ECO:0000259" key="2">
    <source>
        <dbReference type="Pfam" id="PF00128"/>
    </source>
</evidence>
<reference evidence="5 6" key="1">
    <citation type="submission" date="2012-07" db="EMBL/GenBank/DDBJ databases">
        <title>Draft genome sequence of Desulfovibrio magneticus str. Maddingley MBC34 obtained from a metagenomic sequence of a methanogenic enrichment isolated from coal-seam formation water in Victoria, Australia.</title>
        <authorList>
            <person name="Greenfield P."/>
            <person name="Hendry P."/>
            <person name="Li D."/>
            <person name="Rosewarne C.P."/>
            <person name="Tran-Dinh N."/>
            <person name="Elbourne L.D.H."/>
            <person name="Paulsen I.T."/>
            <person name="Midgley D.J."/>
        </authorList>
    </citation>
    <scope>NUCLEOTIDE SEQUENCE [LARGE SCALE GENOMIC DNA]</scope>
    <source>
        <strain evidence="6">Maddingley MBC34</strain>
    </source>
</reference>
<dbReference type="PATRIC" id="fig|1206767.3.peg.3386"/>
<feature type="domain" description="Aminoglycoside phosphotransferase" evidence="3">
    <location>
        <begin position="402"/>
        <end position="622"/>
    </location>
</feature>
<dbReference type="PANTHER" id="PTHR10357:SF219">
    <property type="entry name" value="MALTOSE ALPHA-D-GLUCOSYLTRANSFERASE"/>
    <property type="match status" value="1"/>
</dbReference>
<dbReference type="Pfam" id="PF01636">
    <property type="entry name" value="APH"/>
    <property type="match status" value="1"/>
</dbReference>
<dbReference type="SUPFAM" id="SSF56112">
    <property type="entry name" value="Protein kinase-like (PK-like)"/>
    <property type="match status" value="1"/>
</dbReference>
<feature type="domain" description="Maltogenic amylase-like C-terminal" evidence="4">
    <location>
        <begin position="128"/>
        <end position="203"/>
    </location>
</feature>
<feature type="transmembrane region" description="Helical" evidence="1">
    <location>
        <begin position="21"/>
        <end position="40"/>
    </location>
</feature>
<dbReference type="Pfam" id="PF16657">
    <property type="entry name" value="Malt_amylase_C"/>
    <property type="match status" value="1"/>
</dbReference>
<evidence type="ECO:0000313" key="5">
    <source>
        <dbReference type="EMBL" id="EKO37854.1"/>
    </source>
</evidence>
<dbReference type="SUPFAM" id="SSF51445">
    <property type="entry name" value="(Trans)glycosidases"/>
    <property type="match status" value="1"/>
</dbReference>
<comment type="caution">
    <text evidence="5">The sequence shown here is derived from an EMBL/GenBank/DDBJ whole genome shotgun (WGS) entry which is preliminary data.</text>
</comment>
<evidence type="ECO:0000313" key="6">
    <source>
        <dbReference type="Proteomes" id="UP000006272"/>
    </source>
</evidence>
<dbReference type="Proteomes" id="UP000006272">
    <property type="component" value="Unassembled WGS sequence"/>
</dbReference>
<dbReference type="Gene3D" id="3.20.20.80">
    <property type="entry name" value="Glycosidases"/>
    <property type="match status" value="1"/>
</dbReference>